<evidence type="ECO:0000313" key="2">
    <source>
        <dbReference type="Proteomes" id="UP000027936"/>
    </source>
</evidence>
<dbReference type="Proteomes" id="UP000027936">
    <property type="component" value="Unassembled WGS sequence"/>
</dbReference>
<evidence type="ECO:0000313" key="1">
    <source>
        <dbReference type="EMBL" id="KEF40153.1"/>
    </source>
</evidence>
<gene>
    <name evidence="1" type="ORF">M670_00169</name>
</gene>
<accession>A0A072NTH8</accession>
<dbReference type="AlphaFoldDB" id="A0A072NTH8"/>
<dbReference type="PATRIC" id="fig|1348973.3.peg.164"/>
<reference evidence="1 2" key="1">
    <citation type="submission" date="2014-04" db="EMBL/GenBank/DDBJ databases">
        <title>Draft genome sequence of Bacillus azotoformans MEV2011, a (co-) denitrifying strain unable to grow in the presence of oxygen.</title>
        <authorList>
            <person name="Nielsen M."/>
            <person name="Schreiber L."/>
            <person name="Finster K."/>
            <person name="Schramm A."/>
        </authorList>
    </citation>
    <scope>NUCLEOTIDE SEQUENCE [LARGE SCALE GENOMIC DNA]</scope>
    <source>
        <strain evidence="1 2">MEV2011</strain>
    </source>
</reference>
<organism evidence="1 2">
    <name type="scientific">Schinkia azotoformans MEV2011</name>
    <dbReference type="NCBI Taxonomy" id="1348973"/>
    <lineage>
        <taxon>Bacteria</taxon>
        <taxon>Bacillati</taxon>
        <taxon>Bacillota</taxon>
        <taxon>Bacilli</taxon>
        <taxon>Bacillales</taxon>
        <taxon>Bacillaceae</taxon>
        <taxon>Calidifontibacillus/Schinkia group</taxon>
        <taxon>Schinkia</taxon>
    </lineage>
</organism>
<sequence>MKETLSVELNRNEIEEAIAQYLSERGYEMKDVDFAFNTGNGMVKITSGKATVVKNEVLNNPIESVSIVRNVVWQFAKAMESQLRVNEHKGNWEESHHEYLIEQLLKNLNCLGKELCKADKDKIEISIRSANIANFAMMIADNYGEGI</sequence>
<dbReference type="OrthoDB" id="2663315at2"/>
<name>A0A072NTH8_SCHAZ</name>
<proteinExistence type="predicted"/>
<dbReference type="EMBL" id="JJRY01000001">
    <property type="protein sequence ID" value="KEF40153.1"/>
    <property type="molecule type" value="Genomic_DNA"/>
</dbReference>
<comment type="caution">
    <text evidence="1">The sequence shown here is derived from an EMBL/GenBank/DDBJ whole genome shotgun (WGS) entry which is preliminary data.</text>
</comment>
<protein>
    <submittedName>
        <fullName evidence="1">Uncharacterized protein</fullName>
    </submittedName>
</protein>
<dbReference type="RefSeq" id="WP_035192492.1">
    <property type="nucleotide sequence ID" value="NZ_JJRY01000001.1"/>
</dbReference>